<feature type="transmembrane region" description="Helical" evidence="7">
    <location>
        <begin position="659"/>
        <end position="678"/>
    </location>
</feature>
<feature type="transmembrane region" description="Helical" evidence="7">
    <location>
        <begin position="523"/>
        <end position="542"/>
    </location>
</feature>
<keyword evidence="6 7" id="KW-0472">Membrane</keyword>
<comment type="subcellular location">
    <subcellularLocation>
        <location evidence="1">Cell membrane</location>
        <topology evidence="1">Multi-pass membrane protein</topology>
    </subcellularLocation>
</comment>
<keyword evidence="10" id="KW-1185">Reference proteome</keyword>
<proteinExistence type="inferred from homology"/>
<dbReference type="Proteomes" id="UP001149140">
    <property type="component" value="Unassembled WGS sequence"/>
</dbReference>
<comment type="similarity">
    <text evidence="2">Belongs to the resistance-nodulation-cell division (RND) (TC 2.A.6) family. MmpL subfamily.</text>
</comment>
<feature type="transmembrane region" description="Helical" evidence="7">
    <location>
        <begin position="278"/>
        <end position="300"/>
    </location>
</feature>
<evidence type="ECO:0000256" key="2">
    <source>
        <dbReference type="ARBA" id="ARBA00010157"/>
    </source>
</evidence>
<dbReference type="AlphaFoldDB" id="A0A9X3MQ16"/>
<feature type="transmembrane region" description="Helical" evidence="7">
    <location>
        <begin position="233"/>
        <end position="251"/>
    </location>
</feature>
<evidence type="ECO:0000256" key="6">
    <source>
        <dbReference type="ARBA" id="ARBA00023136"/>
    </source>
</evidence>
<dbReference type="PANTHER" id="PTHR33406:SF11">
    <property type="entry name" value="MEMBRANE PROTEIN SCO6666-RELATED"/>
    <property type="match status" value="1"/>
</dbReference>
<organism evidence="9 10">
    <name type="scientific">Solirubrobacter ginsenosidimutans</name>
    <dbReference type="NCBI Taxonomy" id="490573"/>
    <lineage>
        <taxon>Bacteria</taxon>
        <taxon>Bacillati</taxon>
        <taxon>Actinomycetota</taxon>
        <taxon>Thermoleophilia</taxon>
        <taxon>Solirubrobacterales</taxon>
        <taxon>Solirubrobacteraceae</taxon>
        <taxon>Solirubrobacter</taxon>
    </lineage>
</organism>
<feature type="transmembrane region" description="Helical" evidence="7">
    <location>
        <begin position="549"/>
        <end position="570"/>
    </location>
</feature>
<dbReference type="RefSeq" id="WP_270037825.1">
    <property type="nucleotide sequence ID" value="NZ_JAPDOD010000002.1"/>
</dbReference>
<evidence type="ECO:0000313" key="10">
    <source>
        <dbReference type="Proteomes" id="UP001149140"/>
    </source>
</evidence>
<evidence type="ECO:0000259" key="8">
    <source>
        <dbReference type="PROSITE" id="PS50156"/>
    </source>
</evidence>
<feature type="transmembrane region" description="Helical" evidence="7">
    <location>
        <begin position="632"/>
        <end position="653"/>
    </location>
</feature>
<feature type="transmembrane region" description="Helical" evidence="7">
    <location>
        <begin position="179"/>
        <end position="200"/>
    </location>
</feature>
<feature type="domain" description="SSD" evidence="8">
    <location>
        <begin position="203"/>
        <end position="328"/>
    </location>
</feature>
<evidence type="ECO:0000256" key="1">
    <source>
        <dbReference type="ARBA" id="ARBA00004651"/>
    </source>
</evidence>
<gene>
    <name evidence="9" type="ORF">OM076_02655</name>
</gene>
<protein>
    <submittedName>
        <fullName evidence="9">MMPL family transporter</fullName>
    </submittedName>
</protein>
<dbReference type="SUPFAM" id="SSF82866">
    <property type="entry name" value="Multidrug efflux transporter AcrB transmembrane domain"/>
    <property type="match status" value="2"/>
</dbReference>
<evidence type="ECO:0000256" key="7">
    <source>
        <dbReference type="SAM" id="Phobius"/>
    </source>
</evidence>
<sequence>MRSLARWCFRNKFVVLAIWVAALLVLGGLSASAGSGYTDSFSLPGTESTTALNLLTDNFNTESTDTNQVVFAADDVTDPAVQARIEKTLAAIGKLPHVERVDSPFAEGAGARQIAKDKTVAFANVHMDGEQPIADVPKSAYDKLISTAEGARGDGLQVELAGNGIQQATQQPGGGPSEFIGFIAAAIVLAIAFGSLWATLLPLFTAVLALGCGLSLNGLLAHLFNIATFAPTLATLIGLGVGIDYSLFVVTRHRNAITAGRDPEAACIRALNTSGRAVLFAGATVIVALLGLLVLGVSFLNGVAVASAVVVLVTMTAAVTLIPALLGMFGMKVLSRKERRRLEAEGPRDPKLDGFWPRWAQTVQDHRLPFALAALLVMLALAVPALSLRLGSSDAGQDPAGTTTRKAYDLLAKGFGPGFNGTFQIVARTPNGKADLPKVQQLADALGKTAGLASVSPPVQSPNGKIALIEARPSTAPQDAATSRLIDTLRNDVIPKSSAGLPVYVGGITAIFDDFAGVLTDKLPLFIFVIVLLGCLLLMIAFRSLLIPLTAAVMNLLAAGAAFGVVTLVFQEGFLAGPLGVGTGPIEAFLPVMMLAILFGLSMDYQVFLVSRMHEEWMRTGDNSHSVRIGQAATGRVITAAATIMILVFGSFLLAGQRVIAEFGIGLASAVLLDAFILRTVLVPATMHLIGDRNWWLPRGLDRVLPRLAVEGAET</sequence>
<feature type="transmembrane region" description="Helical" evidence="7">
    <location>
        <begin position="306"/>
        <end position="331"/>
    </location>
</feature>
<evidence type="ECO:0000256" key="3">
    <source>
        <dbReference type="ARBA" id="ARBA00022475"/>
    </source>
</evidence>
<feature type="transmembrane region" description="Helical" evidence="7">
    <location>
        <begin position="368"/>
        <end position="388"/>
    </location>
</feature>
<evidence type="ECO:0000313" key="9">
    <source>
        <dbReference type="EMBL" id="MDA0159153.1"/>
    </source>
</evidence>
<keyword evidence="3" id="KW-1003">Cell membrane</keyword>
<dbReference type="EMBL" id="JAPDOD010000002">
    <property type="protein sequence ID" value="MDA0159153.1"/>
    <property type="molecule type" value="Genomic_DNA"/>
</dbReference>
<evidence type="ECO:0000256" key="5">
    <source>
        <dbReference type="ARBA" id="ARBA00022989"/>
    </source>
</evidence>
<reference evidence="9" key="1">
    <citation type="submission" date="2022-10" db="EMBL/GenBank/DDBJ databases">
        <title>The WGS of Solirubrobacter ginsenosidimutans DSM 21036.</title>
        <authorList>
            <person name="Jiang Z."/>
        </authorList>
    </citation>
    <scope>NUCLEOTIDE SEQUENCE</scope>
    <source>
        <strain evidence="9">DSM 21036</strain>
    </source>
</reference>
<name>A0A9X3MQ16_9ACTN</name>
<comment type="caution">
    <text evidence="9">The sequence shown here is derived from an EMBL/GenBank/DDBJ whole genome shotgun (WGS) entry which is preliminary data.</text>
</comment>
<dbReference type="Pfam" id="PF03176">
    <property type="entry name" value="MMPL"/>
    <property type="match status" value="2"/>
</dbReference>
<feature type="transmembrane region" description="Helical" evidence="7">
    <location>
        <begin position="207"/>
        <end position="227"/>
    </location>
</feature>
<feature type="transmembrane region" description="Helical" evidence="7">
    <location>
        <begin position="590"/>
        <end position="611"/>
    </location>
</feature>
<keyword evidence="4 7" id="KW-0812">Transmembrane</keyword>
<keyword evidence="5 7" id="KW-1133">Transmembrane helix</keyword>
<accession>A0A9X3MQ16</accession>
<evidence type="ECO:0000256" key="4">
    <source>
        <dbReference type="ARBA" id="ARBA00022692"/>
    </source>
</evidence>
<dbReference type="InterPro" id="IPR004869">
    <property type="entry name" value="MMPL_dom"/>
</dbReference>
<dbReference type="Gene3D" id="1.20.1640.10">
    <property type="entry name" value="Multidrug efflux transporter AcrB transmembrane domain"/>
    <property type="match status" value="2"/>
</dbReference>
<dbReference type="PANTHER" id="PTHR33406">
    <property type="entry name" value="MEMBRANE PROTEIN MJ1562-RELATED"/>
    <property type="match status" value="1"/>
</dbReference>
<dbReference type="GO" id="GO:0005886">
    <property type="term" value="C:plasma membrane"/>
    <property type="evidence" value="ECO:0007669"/>
    <property type="project" value="UniProtKB-SubCell"/>
</dbReference>
<dbReference type="PROSITE" id="PS50156">
    <property type="entry name" value="SSD"/>
    <property type="match status" value="1"/>
</dbReference>
<dbReference type="InterPro" id="IPR050545">
    <property type="entry name" value="Mycobact_MmpL"/>
</dbReference>
<dbReference type="InterPro" id="IPR000731">
    <property type="entry name" value="SSD"/>
</dbReference>